<evidence type="ECO:0000313" key="2">
    <source>
        <dbReference type="Proteomes" id="UP000182101"/>
    </source>
</evidence>
<name>A0AAC9NU22_9ALTE</name>
<dbReference type="EMBL" id="CP018025">
    <property type="protein sequence ID" value="APD91952.1"/>
    <property type="molecule type" value="Genomic_DNA"/>
</dbReference>
<protein>
    <submittedName>
        <fullName evidence="1">Uncharacterized protein</fullName>
    </submittedName>
</protein>
<dbReference type="AlphaFoldDB" id="A0AAC9NU22"/>
<reference evidence="1 2" key="1">
    <citation type="submission" date="2016-11" db="EMBL/GenBank/DDBJ databases">
        <title>Networking in microbes: conjugative elements and plasmids in the genus Alteromonas.</title>
        <authorList>
            <person name="Lopez-Perez M."/>
            <person name="Ramon-Marco N."/>
            <person name="Rodriguez-Valera F."/>
        </authorList>
    </citation>
    <scope>NUCLEOTIDE SEQUENCE [LARGE SCALE GENOMIC DNA]</scope>
    <source>
        <strain evidence="1 2">CP48</strain>
        <plasmid evidence="2">pamcp48-600</plasmid>
    </source>
</reference>
<keyword evidence="1" id="KW-0614">Plasmid</keyword>
<geneLocation type="plasmid" evidence="2">
    <name>pamcp48-600</name>
</geneLocation>
<dbReference type="RefSeq" id="WP_071960562.1">
    <property type="nucleotide sequence ID" value="NZ_CP018025.1"/>
</dbReference>
<sequence length="165" mass="18447">MTYEDLNSAVLTVSSEIEEMAKVTLSAEQRQRLNDVVTQFLESEGIEVSDGDDASVVTNETQLKSDSDNDMGNVKVPKFEMHALYSSKWEEGISTSNAVIDTETGSLVKIDVSEDGENYETLITEEVQVRLGNTYYDFECEGGEMTDDERARFLQLLRVHMGIAQ</sequence>
<evidence type="ECO:0000313" key="1">
    <source>
        <dbReference type="EMBL" id="APD91952.1"/>
    </source>
</evidence>
<proteinExistence type="predicted"/>
<gene>
    <name evidence="1" type="ORF">BM524_18705</name>
</gene>
<organism evidence="1 2">
    <name type="scientific">Alteromonas mediterranea</name>
    <dbReference type="NCBI Taxonomy" id="314275"/>
    <lineage>
        <taxon>Bacteria</taxon>
        <taxon>Pseudomonadati</taxon>
        <taxon>Pseudomonadota</taxon>
        <taxon>Gammaproteobacteria</taxon>
        <taxon>Alteromonadales</taxon>
        <taxon>Alteromonadaceae</taxon>
        <taxon>Alteromonas/Salinimonas group</taxon>
        <taxon>Alteromonas</taxon>
    </lineage>
</organism>
<dbReference type="Proteomes" id="UP000182101">
    <property type="component" value="Plasmid pAMCP48-600"/>
</dbReference>
<accession>A0AAC9NU22</accession>